<evidence type="ECO:0000313" key="2">
    <source>
        <dbReference type="EMBL" id="CAH0373069.1"/>
    </source>
</evidence>
<dbReference type="AlphaFoldDB" id="A0A8J2SUG6"/>
<protein>
    <submittedName>
        <fullName evidence="2">Uncharacterized protein</fullName>
    </submittedName>
</protein>
<comment type="caution">
    <text evidence="2">The sequence shown here is derived from an EMBL/GenBank/DDBJ whole genome shotgun (WGS) entry which is preliminary data.</text>
</comment>
<feature type="compositionally biased region" description="Polar residues" evidence="1">
    <location>
        <begin position="340"/>
        <end position="349"/>
    </location>
</feature>
<gene>
    <name evidence="2" type="ORF">PECAL_4P02400</name>
</gene>
<feature type="region of interest" description="Disordered" evidence="1">
    <location>
        <begin position="239"/>
        <end position="357"/>
    </location>
</feature>
<feature type="compositionally biased region" description="Basic residues" evidence="1">
    <location>
        <begin position="297"/>
        <end position="313"/>
    </location>
</feature>
<keyword evidence="3" id="KW-1185">Reference proteome</keyword>
<dbReference type="EMBL" id="CAKKNE010000004">
    <property type="protein sequence ID" value="CAH0373069.1"/>
    <property type="molecule type" value="Genomic_DNA"/>
</dbReference>
<feature type="region of interest" description="Disordered" evidence="1">
    <location>
        <begin position="435"/>
        <end position="457"/>
    </location>
</feature>
<evidence type="ECO:0000256" key="1">
    <source>
        <dbReference type="SAM" id="MobiDB-lite"/>
    </source>
</evidence>
<feature type="compositionally biased region" description="Basic and acidic residues" evidence="1">
    <location>
        <begin position="436"/>
        <end position="457"/>
    </location>
</feature>
<sequence length="476" mass="51312">MAAPEPQLAGVLGAAVDQIDVDEKVVIVRTLRVHVNVGMLDLYRNDVRRLGLAVPCAHNKGDTRVFVGTAFAPEAMKFFGPPPDGADAEAYLQECYKILNSQKSVVDYVNSCDDRKNDPKKKWVFGTREKELGDFNELLLEFKEACPIFFDEETGAPFYQEQNFAAAFIDCIRRRNPELKCKTHIQKLCKKRRLLRKADAVVKAARRADAVAAATVLVARGRVVDAVLAAARDPAAAALAEPAEEPAPDAAPDANQPPAPAPEARTAASLGWPGGTAPAPAADREPRPLDASPSPRAKQKRPGAARRPPRHRANPPGARAAARPRRRAAGGAPARALQPSPDTSPSPATEVSVGDADAAELQRMLATAEARAADVKKRADGLGAQLAEAKTRWKAGDERAKAAEEERDRLKVRAEALAADFAAANAFAETANARVRAAEQDRDRQKARADAAEARVRELEEKLRDRADRALGDDTE</sequence>
<dbReference type="SUPFAM" id="SSF57997">
    <property type="entry name" value="Tropomyosin"/>
    <property type="match status" value="1"/>
</dbReference>
<proteinExistence type="predicted"/>
<evidence type="ECO:0000313" key="3">
    <source>
        <dbReference type="Proteomes" id="UP000789595"/>
    </source>
</evidence>
<reference evidence="2" key="1">
    <citation type="submission" date="2021-11" db="EMBL/GenBank/DDBJ databases">
        <authorList>
            <consortium name="Genoscope - CEA"/>
            <person name="William W."/>
        </authorList>
    </citation>
    <scope>NUCLEOTIDE SEQUENCE</scope>
</reference>
<organism evidence="2 3">
    <name type="scientific">Pelagomonas calceolata</name>
    <dbReference type="NCBI Taxonomy" id="35677"/>
    <lineage>
        <taxon>Eukaryota</taxon>
        <taxon>Sar</taxon>
        <taxon>Stramenopiles</taxon>
        <taxon>Ochrophyta</taxon>
        <taxon>Pelagophyceae</taxon>
        <taxon>Pelagomonadales</taxon>
        <taxon>Pelagomonadaceae</taxon>
        <taxon>Pelagomonas</taxon>
    </lineage>
</organism>
<dbReference type="Proteomes" id="UP000789595">
    <property type="component" value="Unassembled WGS sequence"/>
</dbReference>
<name>A0A8J2SUG6_9STRA</name>
<accession>A0A8J2SUG6</accession>